<comment type="caution">
    <text evidence="1">The sequence shown here is derived from an EMBL/GenBank/DDBJ whole genome shotgun (WGS) entry which is preliminary data.</text>
</comment>
<dbReference type="AlphaFoldDB" id="A0A540VLX8"/>
<dbReference type="OrthoDB" id="445721at2"/>
<proteinExistence type="predicted"/>
<organism evidence="1 2">
    <name type="scientific">Litorilinea aerophila</name>
    <dbReference type="NCBI Taxonomy" id="1204385"/>
    <lineage>
        <taxon>Bacteria</taxon>
        <taxon>Bacillati</taxon>
        <taxon>Chloroflexota</taxon>
        <taxon>Caldilineae</taxon>
        <taxon>Caldilineales</taxon>
        <taxon>Caldilineaceae</taxon>
        <taxon>Litorilinea</taxon>
    </lineage>
</organism>
<keyword evidence="2" id="KW-1185">Reference proteome</keyword>
<dbReference type="SUPFAM" id="SSF52540">
    <property type="entry name" value="P-loop containing nucleoside triphosphate hydrolases"/>
    <property type="match status" value="1"/>
</dbReference>
<accession>A0A540VLX8</accession>
<evidence type="ECO:0000313" key="2">
    <source>
        <dbReference type="Proteomes" id="UP000317371"/>
    </source>
</evidence>
<evidence type="ECO:0000313" key="1">
    <source>
        <dbReference type="EMBL" id="TQE97774.1"/>
    </source>
</evidence>
<reference evidence="1 2" key="1">
    <citation type="submission" date="2019-06" db="EMBL/GenBank/DDBJ databases">
        <title>Genome sequence of Litorilinea aerophila BAA-2444.</title>
        <authorList>
            <person name="Maclea K.S."/>
            <person name="Maurais E.G."/>
            <person name="Iannazzi L.C."/>
        </authorList>
    </citation>
    <scope>NUCLEOTIDE SEQUENCE [LARGE SCALE GENOMIC DNA]</scope>
    <source>
        <strain evidence="1 2">ATCC BAA-2444</strain>
    </source>
</reference>
<dbReference type="InterPro" id="IPR027417">
    <property type="entry name" value="P-loop_NTPase"/>
</dbReference>
<name>A0A540VLX8_9CHLR</name>
<dbReference type="EMBL" id="VIGC01000002">
    <property type="protein sequence ID" value="TQE97774.1"/>
    <property type="molecule type" value="Genomic_DNA"/>
</dbReference>
<protein>
    <submittedName>
        <fullName evidence="1">ATPase</fullName>
    </submittedName>
</protein>
<sequence length="276" mass="29727">MAPGVGVGTPAPGGWQPIHQRPLLILVGLTGVGKSTTLAYLMDGEPGWALLPDRRTLTDRLIIAAMQAAAGEPVEPVRDRIRRFQYTRRYRELYPGGMAHALAQLWIDPGQLPGPLLFDGLRGDNEVAFAAGALPQAHFAMLDAPDVIRVQRLLGRNDAFDQVHLEGGNVDSTATTRLADLGIQGAEALFTPGEAERLLRLVHSGAVPLDELRARVKIVAEERQNYDPDATRAALLREAGSRSLVIDTVAHGPAEVARQILAWFPCTPAQQPASPA</sequence>
<dbReference type="Gene3D" id="3.40.50.300">
    <property type="entry name" value="P-loop containing nucleotide triphosphate hydrolases"/>
    <property type="match status" value="1"/>
</dbReference>
<gene>
    <name evidence="1" type="ORF">FKZ61_02090</name>
</gene>
<dbReference type="Proteomes" id="UP000317371">
    <property type="component" value="Unassembled WGS sequence"/>
</dbReference>
<dbReference type="InParanoid" id="A0A540VLX8"/>